<dbReference type="AlphaFoldDB" id="A0A0L8GEW5"/>
<name>A0A0L8GEW5_OCTBM</name>
<reference evidence="1" key="1">
    <citation type="submission" date="2015-07" db="EMBL/GenBank/DDBJ databases">
        <title>MeaNS - Measles Nucleotide Surveillance Program.</title>
        <authorList>
            <person name="Tran T."/>
            <person name="Druce J."/>
        </authorList>
    </citation>
    <scope>NUCLEOTIDE SEQUENCE</scope>
    <source>
        <strain evidence="1">UCB-OBI-ISO-001</strain>
        <tissue evidence="1">Gonad</tissue>
    </source>
</reference>
<protein>
    <submittedName>
        <fullName evidence="1">Uncharacterized protein</fullName>
    </submittedName>
</protein>
<dbReference type="EMBL" id="KQ422068">
    <property type="protein sequence ID" value="KOF75562.1"/>
    <property type="molecule type" value="Genomic_DNA"/>
</dbReference>
<evidence type="ECO:0000313" key="1">
    <source>
        <dbReference type="EMBL" id="KOF75562.1"/>
    </source>
</evidence>
<accession>A0A0L8GEW5</accession>
<sequence>MVLKKNDIHFQTYKTYGWFFIICLARFKDLLREIQTTVFNIGTKIPKIHPTPKLLLCQKLPKCNQLLY</sequence>
<gene>
    <name evidence="1" type="ORF">OCBIM_22034520mg</name>
</gene>
<organism evidence="1">
    <name type="scientific">Octopus bimaculoides</name>
    <name type="common">California two-spotted octopus</name>
    <dbReference type="NCBI Taxonomy" id="37653"/>
    <lineage>
        <taxon>Eukaryota</taxon>
        <taxon>Metazoa</taxon>
        <taxon>Spiralia</taxon>
        <taxon>Lophotrochozoa</taxon>
        <taxon>Mollusca</taxon>
        <taxon>Cephalopoda</taxon>
        <taxon>Coleoidea</taxon>
        <taxon>Octopodiformes</taxon>
        <taxon>Octopoda</taxon>
        <taxon>Incirrata</taxon>
        <taxon>Octopodidae</taxon>
        <taxon>Octopus</taxon>
    </lineage>
</organism>
<proteinExistence type="predicted"/>